<evidence type="ECO:0000313" key="2">
    <source>
        <dbReference type="Proteomes" id="UP001177080"/>
    </source>
</evidence>
<evidence type="ECO:0000313" key="1">
    <source>
        <dbReference type="EMBL" id="MDO6125227.1"/>
    </source>
</evidence>
<dbReference type="Proteomes" id="UP001177080">
    <property type="component" value="Unassembled WGS sequence"/>
</dbReference>
<name>A0ABT8XNB4_9HYPH</name>
<comment type="caution">
    <text evidence="1">The sequence shown here is derived from an EMBL/GenBank/DDBJ whole genome shotgun (WGS) entry which is preliminary data.</text>
</comment>
<dbReference type="RefSeq" id="WP_303279059.1">
    <property type="nucleotide sequence ID" value="NZ_WHSC02000038.1"/>
</dbReference>
<gene>
    <name evidence="1" type="ORF">GB928_029045</name>
</gene>
<feature type="non-terminal residue" evidence="1">
    <location>
        <position position="179"/>
    </location>
</feature>
<proteinExistence type="predicted"/>
<sequence length="179" mass="19435">MLIKAATDIVKRAKPEQAEGVFANVEGVVSELVYTEYWPVAVSVVENKRIAPALIGRDIVGLVAAVKDVTSGRFDAEFSYPQTLKQSPRHARLLLILDMLRRKRTLTQEDALSARGEFAERYGSLTLSAKDMPPSLFVPAVNLQLWLSPAGLGECISSFASNPATKPRPNQVASVLGSV</sequence>
<reference evidence="1" key="1">
    <citation type="submission" date="2022-04" db="EMBL/GenBank/DDBJ databases">
        <title>Shinella lacus sp. nov., a novel member of the genus Shinella from water.</title>
        <authorList>
            <person name="Deng Y."/>
        </authorList>
    </citation>
    <scope>NUCLEOTIDE SEQUENCE</scope>
    <source>
        <strain evidence="1">JCM 31239</strain>
    </source>
</reference>
<protein>
    <submittedName>
        <fullName evidence="1">Uncharacterized protein</fullName>
    </submittedName>
</protein>
<keyword evidence="2" id="KW-1185">Reference proteome</keyword>
<dbReference type="EMBL" id="WHSC02000038">
    <property type="protein sequence ID" value="MDO6125227.1"/>
    <property type="molecule type" value="Genomic_DNA"/>
</dbReference>
<accession>A0ABT8XNB4</accession>
<organism evidence="1 2">
    <name type="scientific">Shinella curvata</name>
    <dbReference type="NCBI Taxonomy" id="1817964"/>
    <lineage>
        <taxon>Bacteria</taxon>
        <taxon>Pseudomonadati</taxon>
        <taxon>Pseudomonadota</taxon>
        <taxon>Alphaproteobacteria</taxon>
        <taxon>Hyphomicrobiales</taxon>
        <taxon>Rhizobiaceae</taxon>
        <taxon>Shinella</taxon>
    </lineage>
</organism>